<dbReference type="GO" id="GO:0004674">
    <property type="term" value="F:protein serine/threonine kinase activity"/>
    <property type="evidence" value="ECO:0007669"/>
    <property type="project" value="TreeGrafter"/>
</dbReference>
<evidence type="ECO:0000313" key="4">
    <source>
        <dbReference type="Proteomes" id="UP000027265"/>
    </source>
</evidence>
<sequence length="276" mass="30920">MNWSVTEREKAMNSFRREMNIWSRFNHPNILPFYGFVLIEQSRLFLVSPWCNNGNSMEFLGRNPHFSRHKLISQVADALDYLHSGRSGKSYIHGDIKGDNVLISDDGKALLTDFGLTRHVEQVTTVVTATPSRMSALGHVRFSAPELFRSQRPTTPSDCFAFGCLVIQVYTGHLPYDHLDTDPLVLGAVLAGEKPHRPTSSNVIAAGLDDELWQLVDECLDNQAAMRPDMSEILSRLKQHPRFQPFSVQLYEQPQEQSSPSSPLPGADSVADPDLA</sequence>
<proteinExistence type="predicted"/>
<feature type="compositionally biased region" description="Low complexity" evidence="1">
    <location>
        <begin position="249"/>
        <end position="265"/>
    </location>
</feature>
<dbReference type="AlphaFoldDB" id="A0A067PS54"/>
<organism evidence="3 4">
    <name type="scientific">Jaapia argillacea MUCL 33604</name>
    <dbReference type="NCBI Taxonomy" id="933084"/>
    <lineage>
        <taxon>Eukaryota</taxon>
        <taxon>Fungi</taxon>
        <taxon>Dikarya</taxon>
        <taxon>Basidiomycota</taxon>
        <taxon>Agaricomycotina</taxon>
        <taxon>Agaricomycetes</taxon>
        <taxon>Agaricomycetidae</taxon>
        <taxon>Jaapiales</taxon>
        <taxon>Jaapiaceae</taxon>
        <taxon>Jaapia</taxon>
    </lineage>
</organism>
<dbReference type="PROSITE" id="PS00108">
    <property type="entry name" value="PROTEIN_KINASE_ST"/>
    <property type="match status" value="1"/>
</dbReference>
<dbReference type="InParanoid" id="A0A067PS54"/>
<evidence type="ECO:0000313" key="3">
    <source>
        <dbReference type="EMBL" id="KDQ53156.1"/>
    </source>
</evidence>
<dbReference type="HOGENOM" id="CLU_000288_7_18_1"/>
<dbReference type="GO" id="GO:0005524">
    <property type="term" value="F:ATP binding"/>
    <property type="evidence" value="ECO:0007669"/>
    <property type="project" value="InterPro"/>
</dbReference>
<dbReference type="Pfam" id="PF07714">
    <property type="entry name" value="PK_Tyr_Ser-Thr"/>
    <property type="match status" value="1"/>
</dbReference>
<keyword evidence="4" id="KW-1185">Reference proteome</keyword>
<evidence type="ECO:0000256" key="1">
    <source>
        <dbReference type="SAM" id="MobiDB-lite"/>
    </source>
</evidence>
<dbReference type="EMBL" id="KL197735">
    <property type="protein sequence ID" value="KDQ53156.1"/>
    <property type="molecule type" value="Genomic_DNA"/>
</dbReference>
<reference evidence="4" key="1">
    <citation type="journal article" date="2014" name="Proc. Natl. Acad. Sci. U.S.A.">
        <title>Extensive sampling of basidiomycete genomes demonstrates inadequacy of the white-rot/brown-rot paradigm for wood decay fungi.</title>
        <authorList>
            <person name="Riley R."/>
            <person name="Salamov A.A."/>
            <person name="Brown D.W."/>
            <person name="Nagy L.G."/>
            <person name="Floudas D."/>
            <person name="Held B.W."/>
            <person name="Levasseur A."/>
            <person name="Lombard V."/>
            <person name="Morin E."/>
            <person name="Otillar R."/>
            <person name="Lindquist E.A."/>
            <person name="Sun H."/>
            <person name="LaButti K.M."/>
            <person name="Schmutz J."/>
            <person name="Jabbour D."/>
            <person name="Luo H."/>
            <person name="Baker S.E."/>
            <person name="Pisabarro A.G."/>
            <person name="Walton J.D."/>
            <person name="Blanchette R.A."/>
            <person name="Henrissat B."/>
            <person name="Martin F."/>
            <person name="Cullen D."/>
            <person name="Hibbett D.S."/>
            <person name="Grigoriev I.V."/>
        </authorList>
    </citation>
    <scope>NUCLEOTIDE SEQUENCE [LARGE SCALE GENOMIC DNA]</scope>
    <source>
        <strain evidence="4">MUCL 33604</strain>
    </source>
</reference>
<dbReference type="PANTHER" id="PTHR44329">
    <property type="entry name" value="SERINE/THREONINE-PROTEIN KINASE TNNI3K-RELATED"/>
    <property type="match status" value="1"/>
</dbReference>
<feature type="region of interest" description="Disordered" evidence="1">
    <location>
        <begin position="249"/>
        <end position="276"/>
    </location>
</feature>
<dbReference type="PANTHER" id="PTHR44329:SF214">
    <property type="entry name" value="PROTEIN KINASE DOMAIN-CONTAINING PROTEIN"/>
    <property type="match status" value="1"/>
</dbReference>
<dbReference type="InterPro" id="IPR008271">
    <property type="entry name" value="Ser/Thr_kinase_AS"/>
</dbReference>
<protein>
    <recommendedName>
        <fullName evidence="2">Protein kinase domain-containing protein</fullName>
    </recommendedName>
</protein>
<name>A0A067PS54_9AGAM</name>
<accession>A0A067PS54</accession>
<dbReference type="PIRSF" id="PIRSF000654">
    <property type="entry name" value="Integrin-linked_kinase"/>
    <property type="match status" value="1"/>
</dbReference>
<gene>
    <name evidence="3" type="ORF">JAAARDRAFT_436516</name>
</gene>
<dbReference type="InterPro" id="IPR001245">
    <property type="entry name" value="Ser-Thr/Tyr_kinase_cat_dom"/>
</dbReference>
<dbReference type="SMART" id="SM00220">
    <property type="entry name" value="S_TKc"/>
    <property type="match status" value="1"/>
</dbReference>
<dbReference type="PROSITE" id="PS50011">
    <property type="entry name" value="PROTEIN_KINASE_DOM"/>
    <property type="match status" value="1"/>
</dbReference>
<dbReference type="Proteomes" id="UP000027265">
    <property type="component" value="Unassembled WGS sequence"/>
</dbReference>
<dbReference type="Gene3D" id="1.10.510.10">
    <property type="entry name" value="Transferase(Phosphotransferase) domain 1"/>
    <property type="match status" value="1"/>
</dbReference>
<evidence type="ECO:0000259" key="2">
    <source>
        <dbReference type="PROSITE" id="PS50011"/>
    </source>
</evidence>
<feature type="domain" description="Protein kinase" evidence="2">
    <location>
        <begin position="1"/>
        <end position="243"/>
    </location>
</feature>
<dbReference type="InterPro" id="IPR000719">
    <property type="entry name" value="Prot_kinase_dom"/>
</dbReference>
<dbReference type="SUPFAM" id="SSF56112">
    <property type="entry name" value="Protein kinase-like (PK-like)"/>
    <property type="match status" value="1"/>
</dbReference>
<dbReference type="InterPro" id="IPR051681">
    <property type="entry name" value="Ser/Thr_Kinases-Pseudokinases"/>
</dbReference>
<dbReference type="STRING" id="933084.A0A067PS54"/>
<dbReference type="OrthoDB" id="5809314at2759"/>
<dbReference type="InterPro" id="IPR011009">
    <property type="entry name" value="Kinase-like_dom_sf"/>
</dbReference>